<dbReference type="InterPro" id="IPR036388">
    <property type="entry name" value="WH-like_DNA-bd_sf"/>
</dbReference>
<dbReference type="Gene3D" id="1.10.10.10">
    <property type="entry name" value="Winged helix-like DNA-binding domain superfamily/Winged helix DNA-binding domain"/>
    <property type="match status" value="1"/>
</dbReference>
<evidence type="ECO:0000259" key="5">
    <source>
        <dbReference type="PROSITE" id="PS51078"/>
    </source>
</evidence>
<dbReference type="AlphaFoldDB" id="A0A317MNI4"/>
<keyword evidence="1" id="KW-0805">Transcription regulation</keyword>
<dbReference type="PROSITE" id="PS51077">
    <property type="entry name" value="HTH_ICLR"/>
    <property type="match status" value="1"/>
</dbReference>
<dbReference type="GO" id="GO:0045892">
    <property type="term" value="P:negative regulation of DNA-templated transcription"/>
    <property type="evidence" value="ECO:0007669"/>
    <property type="project" value="TreeGrafter"/>
</dbReference>
<feature type="domain" description="HTH iclR-type" evidence="4">
    <location>
        <begin position="24"/>
        <end position="86"/>
    </location>
</feature>
<dbReference type="Pfam" id="PF01614">
    <property type="entry name" value="IclR_C"/>
    <property type="match status" value="1"/>
</dbReference>
<dbReference type="InterPro" id="IPR050707">
    <property type="entry name" value="HTH_MetabolicPath_Reg"/>
</dbReference>
<proteinExistence type="predicted"/>
<evidence type="ECO:0000256" key="3">
    <source>
        <dbReference type="ARBA" id="ARBA00023163"/>
    </source>
</evidence>
<comment type="caution">
    <text evidence="6">The sequence shown here is derived from an EMBL/GenBank/DDBJ whole genome shotgun (WGS) entry which is preliminary data.</text>
</comment>
<evidence type="ECO:0000313" key="7">
    <source>
        <dbReference type="Proteomes" id="UP000246569"/>
    </source>
</evidence>
<dbReference type="RefSeq" id="WP_110020699.1">
    <property type="nucleotide sequence ID" value="NZ_QGTJ01000021.1"/>
</dbReference>
<organism evidence="6 7">
    <name type="scientific">Plasticicumulans acidivorans</name>
    <dbReference type="NCBI Taxonomy" id="886464"/>
    <lineage>
        <taxon>Bacteria</taxon>
        <taxon>Pseudomonadati</taxon>
        <taxon>Pseudomonadota</taxon>
        <taxon>Gammaproteobacteria</taxon>
        <taxon>Candidatus Competibacteraceae</taxon>
        <taxon>Plasticicumulans</taxon>
    </lineage>
</organism>
<dbReference type="Proteomes" id="UP000246569">
    <property type="component" value="Unassembled WGS sequence"/>
</dbReference>
<dbReference type="Gene3D" id="3.30.450.40">
    <property type="match status" value="1"/>
</dbReference>
<keyword evidence="2" id="KW-0238">DNA-binding</keyword>
<keyword evidence="3" id="KW-0804">Transcription</keyword>
<dbReference type="InterPro" id="IPR036390">
    <property type="entry name" value="WH_DNA-bd_sf"/>
</dbReference>
<dbReference type="GO" id="GO:0003700">
    <property type="term" value="F:DNA-binding transcription factor activity"/>
    <property type="evidence" value="ECO:0007669"/>
    <property type="project" value="TreeGrafter"/>
</dbReference>
<gene>
    <name evidence="6" type="ORF">C7443_12110</name>
</gene>
<sequence length="273" mass="30356">MSRDDLPAAQPETDEELEKDRQFVTALARGLEVLRCFRPGERLLGNQDLVARTGLPKATVSRLSYTLTKLGYLSYSESLGKYALGTGVLSLGYALLSNLDIRQAARPLMQELAEHSQASVSIGARDRLEMVYVENCRSSATVTLRLDVGSRLPIATTAMGRAFLAALPEREREYLLDHIRARNPQDWPRIRQGVDHALIEYQERGYCLSLGDWQKDVHAVGVPLIQPDGSGIYAFNCGGPAFQIRRHMLEDDLGPRLVNLVRNVEAATGRHLT</sequence>
<dbReference type="Pfam" id="PF09339">
    <property type="entry name" value="HTH_IclR"/>
    <property type="match status" value="1"/>
</dbReference>
<feature type="domain" description="IclR-ED" evidence="5">
    <location>
        <begin position="87"/>
        <end position="270"/>
    </location>
</feature>
<dbReference type="SUPFAM" id="SSF55781">
    <property type="entry name" value="GAF domain-like"/>
    <property type="match status" value="1"/>
</dbReference>
<dbReference type="OrthoDB" id="9807558at2"/>
<dbReference type="GO" id="GO:0003677">
    <property type="term" value="F:DNA binding"/>
    <property type="evidence" value="ECO:0007669"/>
    <property type="project" value="UniProtKB-KW"/>
</dbReference>
<dbReference type="InterPro" id="IPR005471">
    <property type="entry name" value="Tscrpt_reg_IclR_N"/>
</dbReference>
<evidence type="ECO:0000313" key="6">
    <source>
        <dbReference type="EMBL" id="PWV57767.1"/>
    </source>
</evidence>
<name>A0A317MNI4_9GAMM</name>
<keyword evidence="7" id="KW-1185">Reference proteome</keyword>
<evidence type="ECO:0000256" key="2">
    <source>
        <dbReference type="ARBA" id="ARBA00023125"/>
    </source>
</evidence>
<dbReference type="PANTHER" id="PTHR30136:SF33">
    <property type="entry name" value="TRANSCRIPTIONAL REGULATORY PROTEIN"/>
    <property type="match status" value="1"/>
</dbReference>
<accession>A0A317MNI4</accession>
<evidence type="ECO:0000259" key="4">
    <source>
        <dbReference type="PROSITE" id="PS51077"/>
    </source>
</evidence>
<dbReference type="PANTHER" id="PTHR30136">
    <property type="entry name" value="HELIX-TURN-HELIX TRANSCRIPTIONAL REGULATOR, ICLR FAMILY"/>
    <property type="match status" value="1"/>
</dbReference>
<reference evidence="6 7" key="1">
    <citation type="submission" date="2018-05" db="EMBL/GenBank/DDBJ databases">
        <title>Genomic Encyclopedia of Type Strains, Phase IV (KMG-IV): sequencing the most valuable type-strain genomes for metagenomic binning, comparative biology and taxonomic classification.</title>
        <authorList>
            <person name="Goeker M."/>
        </authorList>
    </citation>
    <scope>NUCLEOTIDE SEQUENCE [LARGE SCALE GENOMIC DNA]</scope>
    <source>
        <strain evidence="6 7">DSM 23606</strain>
    </source>
</reference>
<protein>
    <submittedName>
        <fullName evidence="6">IclR family transcriptional regulator</fullName>
    </submittedName>
</protein>
<dbReference type="EMBL" id="QGTJ01000021">
    <property type="protein sequence ID" value="PWV57767.1"/>
    <property type="molecule type" value="Genomic_DNA"/>
</dbReference>
<evidence type="ECO:0000256" key="1">
    <source>
        <dbReference type="ARBA" id="ARBA00023015"/>
    </source>
</evidence>
<dbReference type="PROSITE" id="PS51078">
    <property type="entry name" value="ICLR_ED"/>
    <property type="match status" value="1"/>
</dbReference>
<dbReference type="SUPFAM" id="SSF46785">
    <property type="entry name" value="Winged helix' DNA-binding domain"/>
    <property type="match status" value="1"/>
</dbReference>
<dbReference type="InterPro" id="IPR014757">
    <property type="entry name" value="Tscrpt_reg_IclR_C"/>
</dbReference>
<dbReference type="InterPro" id="IPR029016">
    <property type="entry name" value="GAF-like_dom_sf"/>
</dbReference>
<dbReference type="SMART" id="SM00346">
    <property type="entry name" value="HTH_ICLR"/>
    <property type="match status" value="1"/>
</dbReference>